<feature type="signal peptide" evidence="5">
    <location>
        <begin position="1"/>
        <end position="31"/>
    </location>
</feature>
<dbReference type="CDD" id="cd00010">
    <property type="entry name" value="AAI_LTSS"/>
    <property type="match status" value="1"/>
</dbReference>
<gene>
    <name evidence="7" type="ORF">PHYPA_013891</name>
</gene>
<dbReference type="Gramene" id="Pp3c10_14700V3.2">
    <property type="protein sequence ID" value="Pp3c10_14700V3.2"/>
    <property type="gene ID" value="Pp3c10_14700"/>
</dbReference>
<keyword evidence="4" id="KW-0325">Glycoprotein</keyword>
<keyword evidence="3" id="KW-1015">Disulfide bond</keyword>
<dbReference type="Proteomes" id="UP000006727">
    <property type="component" value="Chromosome 10"/>
</dbReference>
<reference evidence="8" key="3">
    <citation type="submission" date="2020-12" db="UniProtKB">
        <authorList>
            <consortium name="EnsemblPlants"/>
        </authorList>
    </citation>
    <scope>IDENTIFICATION</scope>
</reference>
<dbReference type="EnsemblPlants" id="Pp3c10_14700V3.2">
    <property type="protein sequence ID" value="Pp3c10_14700V3.2"/>
    <property type="gene ID" value="Pp3c10_14700"/>
</dbReference>
<dbReference type="Pfam" id="PF14368">
    <property type="entry name" value="LTP_2"/>
    <property type="match status" value="1"/>
</dbReference>
<keyword evidence="9" id="KW-1185">Reference proteome</keyword>
<sequence>MQTMCRKMMHRMSAVLLLVLVGAAMTATVEAGVIERCNGAVLELVPCSDSIKGPGADPVSHGCCMALSELLLSPECLCYAATISQGFDMKQILGLPAACKFHVKPHQACEGIPIPSYPGRPSEVSAPSSSINDLPPLGFSDEIREEIRKEFRAHQVRLESLKRNP</sequence>
<keyword evidence="2 5" id="KW-0732">Signal</keyword>
<dbReference type="InterPro" id="IPR043325">
    <property type="entry name" value="LTSS"/>
</dbReference>
<evidence type="ECO:0000256" key="2">
    <source>
        <dbReference type="ARBA" id="ARBA00022729"/>
    </source>
</evidence>
<dbReference type="InterPro" id="IPR036312">
    <property type="entry name" value="Bifun_inhib/LTP/seed_sf"/>
</dbReference>
<evidence type="ECO:0000313" key="7">
    <source>
        <dbReference type="EMBL" id="PNR46771.1"/>
    </source>
</evidence>
<organism evidence="7">
    <name type="scientific">Physcomitrium patens</name>
    <name type="common">Spreading-leaved earth moss</name>
    <name type="synonym">Physcomitrella patens</name>
    <dbReference type="NCBI Taxonomy" id="3218"/>
    <lineage>
        <taxon>Eukaryota</taxon>
        <taxon>Viridiplantae</taxon>
        <taxon>Streptophyta</taxon>
        <taxon>Embryophyta</taxon>
        <taxon>Bryophyta</taxon>
        <taxon>Bryophytina</taxon>
        <taxon>Bryopsida</taxon>
        <taxon>Funariidae</taxon>
        <taxon>Funariales</taxon>
        <taxon>Funariaceae</taxon>
        <taxon>Physcomitrium</taxon>
    </lineage>
</organism>
<evidence type="ECO:0000256" key="5">
    <source>
        <dbReference type="SAM" id="SignalP"/>
    </source>
</evidence>
<dbReference type="InParanoid" id="A0A2K1JZ18"/>
<evidence type="ECO:0000256" key="1">
    <source>
        <dbReference type="ARBA" id="ARBA00009748"/>
    </source>
</evidence>
<feature type="chain" id="PRO_5033761946" description="Bifunctional inhibitor/plant lipid transfer protein/seed storage helical domain-containing protein" evidence="5">
    <location>
        <begin position="32"/>
        <end position="165"/>
    </location>
</feature>
<reference evidence="7 9" key="1">
    <citation type="journal article" date="2008" name="Science">
        <title>The Physcomitrella genome reveals evolutionary insights into the conquest of land by plants.</title>
        <authorList>
            <person name="Rensing S."/>
            <person name="Lang D."/>
            <person name="Zimmer A."/>
            <person name="Terry A."/>
            <person name="Salamov A."/>
            <person name="Shapiro H."/>
            <person name="Nishiyama T."/>
            <person name="Perroud P.-F."/>
            <person name="Lindquist E."/>
            <person name="Kamisugi Y."/>
            <person name="Tanahashi T."/>
            <person name="Sakakibara K."/>
            <person name="Fujita T."/>
            <person name="Oishi K."/>
            <person name="Shin-I T."/>
            <person name="Kuroki Y."/>
            <person name="Toyoda A."/>
            <person name="Suzuki Y."/>
            <person name="Hashimoto A."/>
            <person name="Yamaguchi K."/>
            <person name="Sugano A."/>
            <person name="Kohara Y."/>
            <person name="Fujiyama A."/>
            <person name="Anterola A."/>
            <person name="Aoki S."/>
            <person name="Ashton N."/>
            <person name="Barbazuk W.B."/>
            <person name="Barker E."/>
            <person name="Bennetzen J."/>
            <person name="Bezanilla M."/>
            <person name="Blankenship R."/>
            <person name="Cho S.H."/>
            <person name="Dutcher S."/>
            <person name="Estelle M."/>
            <person name="Fawcett J.A."/>
            <person name="Gundlach H."/>
            <person name="Hanada K."/>
            <person name="Heyl A."/>
            <person name="Hicks K.A."/>
            <person name="Hugh J."/>
            <person name="Lohr M."/>
            <person name="Mayer K."/>
            <person name="Melkozernov A."/>
            <person name="Murata T."/>
            <person name="Nelson D."/>
            <person name="Pils B."/>
            <person name="Prigge M."/>
            <person name="Reiss B."/>
            <person name="Renner T."/>
            <person name="Rombauts S."/>
            <person name="Rushton P."/>
            <person name="Sanderfoot A."/>
            <person name="Schween G."/>
            <person name="Shiu S.-H."/>
            <person name="Stueber K."/>
            <person name="Theodoulou F.L."/>
            <person name="Tu H."/>
            <person name="Van de Peer Y."/>
            <person name="Verrier P.J."/>
            <person name="Waters E."/>
            <person name="Wood A."/>
            <person name="Yang L."/>
            <person name="Cove D."/>
            <person name="Cuming A."/>
            <person name="Hasebe M."/>
            <person name="Lucas S."/>
            <person name="Mishler D.B."/>
            <person name="Reski R."/>
            <person name="Grigoriev I."/>
            <person name="Quatrano R.S."/>
            <person name="Boore J.L."/>
        </authorList>
    </citation>
    <scope>NUCLEOTIDE SEQUENCE [LARGE SCALE GENOMIC DNA]</scope>
    <source>
        <strain evidence="8 9">cv. Gransden 2004</strain>
    </source>
</reference>
<dbReference type="Gene3D" id="1.10.110.10">
    <property type="entry name" value="Plant lipid-transfer and hydrophobic proteins"/>
    <property type="match status" value="1"/>
</dbReference>
<reference evidence="7 9" key="2">
    <citation type="journal article" date="2018" name="Plant J.">
        <title>The Physcomitrella patens chromosome-scale assembly reveals moss genome structure and evolution.</title>
        <authorList>
            <person name="Lang D."/>
            <person name="Ullrich K.K."/>
            <person name="Murat F."/>
            <person name="Fuchs J."/>
            <person name="Jenkins J."/>
            <person name="Haas F.B."/>
            <person name="Piednoel M."/>
            <person name="Gundlach H."/>
            <person name="Van Bel M."/>
            <person name="Meyberg R."/>
            <person name="Vives C."/>
            <person name="Morata J."/>
            <person name="Symeonidi A."/>
            <person name="Hiss M."/>
            <person name="Muchero W."/>
            <person name="Kamisugi Y."/>
            <person name="Saleh O."/>
            <person name="Blanc G."/>
            <person name="Decker E.L."/>
            <person name="van Gessel N."/>
            <person name="Grimwood J."/>
            <person name="Hayes R.D."/>
            <person name="Graham S.W."/>
            <person name="Gunter L.E."/>
            <person name="McDaniel S.F."/>
            <person name="Hoernstein S.N.W."/>
            <person name="Larsson A."/>
            <person name="Li F.W."/>
            <person name="Perroud P.F."/>
            <person name="Phillips J."/>
            <person name="Ranjan P."/>
            <person name="Rokshar D.S."/>
            <person name="Rothfels C.J."/>
            <person name="Schneider L."/>
            <person name="Shu S."/>
            <person name="Stevenson D.W."/>
            <person name="Thummler F."/>
            <person name="Tillich M."/>
            <person name="Villarreal Aguilar J.C."/>
            <person name="Widiez T."/>
            <person name="Wong G.K."/>
            <person name="Wymore A."/>
            <person name="Zhang Y."/>
            <person name="Zimmer A.D."/>
            <person name="Quatrano R.S."/>
            <person name="Mayer K.F.X."/>
            <person name="Goodstein D."/>
            <person name="Casacuberta J.M."/>
            <person name="Vandepoele K."/>
            <person name="Reski R."/>
            <person name="Cuming A.C."/>
            <person name="Tuskan G.A."/>
            <person name="Maumus F."/>
            <person name="Salse J."/>
            <person name="Schmutz J."/>
            <person name="Rensing S.A."/>
        </authorList>
    </citation>
    <scope>NUCLEOTIDE SEQUENCE [LARGE SCALE GENOMIC DNA]</scope>
    <source>
        <strain evidence="8 9">cv. Gransden 2004</strain>
    </source>
</reference>
<dbReference type="EMBL" id="ABEU02000010">
    <property type="protein sequence ID" value="PNR46771.1"/>
    <property type="molecule type" value="Genomic_DNA"/>
</dbReference>
<evidence type="ECO:0000313" key="9">
    <source>
        <dbReference type="Proteomes" id="UP000006727"/>
    </source>
</evidence>
<dbReference type="PANTHER" id="PTHR33044">
    <property type="entry name" value="BIFUNCTIONAL INHIBITOR/LIPID-TRANSFER PROTEIN/SEED STORAGE 2S ALBUMIN SUPERFAMILY PROTEIN-RELATED"/>
    <property type="match status" value="1"/>
</dbReference>
<dbReference type="PaxDb" id="3218-PP1S322_23V6.1"/>
<dbReference type="SUPFAM" id="SSF47699">
    <property type="entry name" value="Bifunctional inhibitor/lipid-transfer protein/seed storage 2S albumin"/>
    <property type="match status" value="1"/>
</dbReference>
<feature type="domain" description="Bifunctional inhibitor/plant lipid transfer protein/seed storage helical" evidence="6">
    <location>
        <begin position="19"/>
        <end position="109"/>
    </location>
</feature>
<evidence type="ECO:0000313" key="8">
    <source>
        <dbReference type="EnsemblPlants" id="Pp3c10_14700V3.1"/>
    </source>
</evidence>
<dbReference type="InterPro" id="IPR016140">
    <property type="entry name" value="Bifunc_inhib/LTP/seed_store"/>
</dbReference>
<protein>
    <recommendedName>
        <fullName evidence="6">Bifunctional inhibitor/plant lipid transfer protein/seed storage helical domain-containing protein</fullName>
    </recommendedName>
</protein>
<dbReference type="AlphaFoldDB" id="A0A2K1JZ18"/>
<evidence type="ECO:0000256" key="3">
    <source>
        <dbReference type="ARBA" id="ARBA00023157"/>
    </source>
</evidence>
<evidence type="ECO:0000256" key="4">
    <source>
        <dbReference type="ARBA" id="ARBA00023180"/>
    </source>
</evidence>
<dbReference type="EnsemblPlants" id="Pp3c10_14700V3.1">
    <property type="protein sequence ID" value="Pp3c10_14700V3.1"/>
    <property type="gene ID" value="Pp3c10_14700"/>
</dbReference>
<name>A0A2K1JZ18_PHYPA</name>
<evidence type="ECO:0000259" key="6">
    <source>
        <dbReference type="Pfam" id="PF14368"/>
    </source>
</evidence>
<accession>A0A2K1JZ18</accession>
<comment type="similarity">
    <text evidence="1">Belongs to the plant LTP family.</text>
</comment>
<proteinExistence type="inferred from homology"/>
<dbReference type="Gramene" id="Pp3c10_14700V3.1">
    <property type="protein sequence ID" value="Pp3c10_14700V3.1"/>
    <property type="gene ID" value="Pp3c10_14700"/>
</dbReference>